<accession>A0A0K2VB84</accession>
<proteinExistence type="predicted"/>
<organism evidence="1">
    <name type="scientific">Lepeophtheirus salmonis</name>
    <name type="common">Salmon louse</name>
    <name type="synonym">Caligus salmonis</name>
    <dbReference type="NCBI Taxonomy" id="72036"/>
    <lineage>
        <taxon>Eukaryota</taxon>
        <taxon>Metazoa</taxon>
        <taxon>Ecdysozoa</taxon>
        <taxon>Arthropoda</taxon>
        <taxon>Crustacea</taxon>
        <taxon>Multicrustacea</taxon>
        <taxon>Hexanauplia</taxon>
        <taxon>Copepoda</taxon>
        <taxon>Siphonostomatoida</taxon>
        <taxon>Caligidae</taxon>
        <taxon>Lepeophtheirus</taxon>
    </lineage>
</organism>
<reference evidence="1" key="1">
    <citation type="submission" date="2014-05" db="EMBL/GenBank/DDBJ databases">
        <authorList>
            <person name="Chronopoulou M."/>
        </authorList>
    </citation>
    <scope>NUCLEOTIDE SEQUENCE</scope>
    <source>
        <tissue evidence="1">Whole organism</tissue>
    </source>
</reference>
<dbReference type="EMBL" id="HACA01029830">
    <property type="protein sequence ID" value="CDW47191.1"/>
    <property type="molecule type" value="Transcribed_RNA"/>
</dbReference>
<feature type="non-terminal residue" evidence="1">
    <location>
        <position position="1"/>
    </location>
</feature>
<dbReference type="AlphaFoldDB" id="A0A0K2VB84"/>
<protein>
    <submittedName>
        <fullName evidence="1">Uncharacterized protein</fullName>
    </submittedName>
</protein>
<name>A0A0K2VB84_LEPSM</name>
<sequence length="49" mass="5901">DFDIFGFFFSTKIQKTSPSPIPPQKIYIILKEENIIHMYRYNKAFSLWS</sequence>
<evidence type="ECO:0000313" key="1">
    <source>
        <dbReference type="EMBL" id="CDW47191.1"/>
    </source>
</evidence>